<dbReference type="InterPro" id="IPR036188">
    <property type="entry name" value="FAD/NAD-bd_sf"/>
</dbReference>
<dbReference type="GO" id="GO:0016491">
    <property type="term" value="F:oxidoreductase activity"/>
    <property type="evidence" value="ECO:0007669"/>
    <property type="project" value="UniProtKB-KW"/>
</dbReference>
<comment type="pathway">
    <text evidence="2">Nitrogen metabolism; nitrate reduction (assimilation).</text>
</comment>
<feature type="domain" description="FAD/NAD(P)-binding" evidence="8">
    <location>
        <begin position="15"/>
        <end position="203"/>
    </location>
</feature>
<dbReference type="PROSITE" id="PS51257">
    <property type="entry name" value="PROKAR_LIPOPROTEIN"/>
    <property type="match status" value="1"/>
</dbReference>
<keyword evidence="4" id="KW-0479">Metal-binding</keyword>
<sequence length="206" mass="22197">MKNGVLVSQALSKRRIVVVGNGMVGCKLLERLVGLDTEQDFEIATFCEESLPAYDRVHLSEYFAGKSADDLIIKPIDWYIDNDIHLLLGGQVVSIDRGEKSVLSANGMRIGYDQLVMATGSVPFVPPIEGIDKTGVFVYRTLADLDAITSYAEGRTRAAVIGGGLLGLEAANAMLNLGLDTTVVEFASHLMPRQLDEAGGRILKGI</sequence>
<evidence type="ECO:0000256" key="7">
    <source>
        <dbReference type="ARBA" id="ARBA00023014"/>
    </source>
</evidence>
<evidence type="ECO:0000313" key="9">
    <source>
        <dbReference type="EMBL" id="SVE49487.1"/>
    </source>
</evidence>
<gene>
    <name evidence="9" type="ORF">METZ01_LOCUS502341</name>
</gene>
<dbReference type="AlphaFoldDB" id="A0A383DY57"/>
<keyword evidence="7" id="KW-0411">Iron-sulfur</keyword>
<keyword evidence="6" id="KW-0408">Iron</keyword>
<dbReference type="GO" id="GO:0051536">
    <property type="term" value="F:iron-sulfur cluster binding"/>
    <property type="evidence" value="ECO:0007669"/>
    <property type="project" value="UniProtKB-KW"/>
</dbReference>
<dbReference type="InterPro" id="IPR023753">
    <property type="entry name" value="FAD/NAD-binding_dom"/>
</dbReference>
<dbReference type="PRINTS" id="PR00368">
    <property type="entry name" value="FADPNR"/>
</dbReference>
<name>A0A383DY57_9ZZZZ</name>
<proteinExistence type="predicted"/>
<accession>A0A383DY57</accession>
<keyword evidence="5" id="KW-0560">Oxidoreductase</keyword>
<evidence type="ECO:0000259" key="8">
    <source>
        <dbReference type="Pfam" id="PF07992"/>
    </source>
</evidence>
<feature type="non-terminal residue" evidence="9">
    <location>
        <position position="206"/>
    </location>
</feature>
<evidence type="ECO:0000256" key="3">
    <source>
        <dbReference type="ARBA" id="ARBA00022617"/>
    </source>
</evidence>
<evidence type="ECO:0000256" key="6">
    <source>
        <dbReference type="ARBA" id="ARBA00023004"/>
    </source>
</evidence>
<dbReference type="Pfam" id="PF07992">
    <property type="entry name" value="Pyr_redox_2"/>
    <property type="match status" value="1"/>
</dbReference>
<dbReference type="PRINTS" id="PR00411">
    <property type="entry name" value="PNDRDTASEI"/>
</dbReference>
<evidence type="ECO:0000256" key="2">
    <source>
        <dbReference type="ARBA" id="ARBA00005096"/>
    </source>
</evidence>
<evidence type="ECO:0000256" key="1">
    <source>
        <dbReference type="ARBA" id="ARBA00001929"/>
    </source>
</evidence>
<dbReference type="InterPro" id="IPR052034">
    <property type="entry name" value="NasD-like"/>
</dbReference>
<dbReference type="PANTHER" id="PTHR43809:SF1">
    <property type="entry name" value="NITRITE REDUCTASE (NADH) LARGE SUBUNIT"/>
    <property type="match status" value="1"/>
</dbReference>
<evidence type="ECO:0000256" key="5">
    <source>
        <dbReference type="ARBA" id="ARBA00023002"/>
    </source>
</evidence>
<reference evidence="9" key="1">
    <citation type="submission" date="2018-05" db="EMBL/GenBank/DDBJ databases">
        <authorList>
            <person name="Lanie J.A."/>
            <person name="Ng W.-L."/>
            <person name="Kazmierczak K.M."/>
            <person name="Andrzejewski T.M."/>
            <person name="Davidsen T.M."/>
            <person name="Wayne K.J."/>
            <person name="Tettelin H."/>
            <person name="Glass J.I."/>
            <person name="Rusch D."/>
            <person name="Podicherti R."/>
            <person name="Tsui H.-C.T."/>
            <person name="Winkler M.E."/>
        </authorList>
    </citation>
    <scope>NUCLEOTIDE SEQUENCE</scope>
</reference>
<organism evidence="9">
    <name type="scientific">marine metagenome</name>
    <dbReference type="NCBI Taxonomy" id="408172"/>
    <lineage>
        <taxon>unclassified sequences</taxon>
        <taxon>metagenomes</taxon>
        <taxon>ecological metagenomes</taxon>
    </lineage>
</organism>
<dbReference type="Gene3D" id="3.50.50.60">
    <property type="entry name" value="FAD/NAD(P)-binding domain"/>
    <property type="match status" value="2"/>
</dbReference>
<dbReference type="PANTHER" id="PTHR43809">
    <property type="entry name" value="NITRITE REDUCTASE (NADH) LARGE SUBUNIT"/>
    <property type="match status" value="1"/>
</dbReference>
<dbReference type="GO" id="GO:0046872">
    <property type="term" value="F:metal ion binding"/>
    <property type="evidence" value="ECO:0007669"/>
    <property type="project" value="UniProtKB-KW"/>
</dbReference>
<evidence type="ECO:0000256" key="4">
    <source>
        <dbReference type="ARBA" id="ARBA00022723"/>
    </source>
</evidence>
<dbReference type="EMBL" id="UINC01221233">
    <property type="protein sequence ID" value="SVE49487.1"/>
    <property type="molecule type" value="Genomic_DNA"/>
</dbReference>
<dbReference type="SUPFAM" id="SSF51905">
    <property type="entry name" value="FAD/NAD(P)-binding domain"/>
    <property type="match status" value="1"/>
</dbReference>
<comment type="cofactor">
    <cofactor evidence="1">
        <name>siroheme</name>
        <dbReference type="ChEBI" id="CHEBI:60052"/>
    </cofactor>
</comment>
<protein>
    <recommendedName>
        <fullName evidence="8">FAD/NAD(P)-binding domain-containing protein</fullName>
    </recommendedName>
</protein>
<keyword evidence="3" id="KW-0349">Heme</keyword>